<feature type="region of interest" description="Disordered" evidence="9">
    <location>
        <begin position="1"/>
        <end position="38"/>
    </location>
</feature>
<feature type="binding site" evidence="6">
    <location>
        <position position="299"/>
    </location>
    <ligand>
        <name>Mg(2+)</name>
        <dbReference type="ChEBI" id="CHEBI:18420"/>
        <label>1</label>
    </ligand>
</feature>
<dbReference type="RefSeq" id="XP_015656308.1">
    <property type="nucleotide sequence ID" value="XM_015805015.1"/>
</dbReference>
<feature type="site" description="Transition state stabilizer" evidence="7">
    <location>
        <position position="301"/>
    </location>
</feature>
<dbReference type="Pfam" id="PF03372">
    <property type="entry name" value="Exo_endo_phos"/>
    <property type="match status" value="1"/>
</dbReference>
<keyword evidence="4 6" id="KW-0460">Magnesium</keyword>
<gene>
    <name evidence="11" type="ORF">ABB37_06666</name>
</gene>
<feature type="active site" description="Proton acceptor" evidence="5">
    <location>
        <position position="401"/>
    </location>
</feature>
<feature type="binding site" evidence="6">
    <location>
        <position position="400"/>
    </location>
    <ligand>
        <name>Mg(2+)</name>
        <dbReference type="ChEBI" id="CHEBI:18420"/>
        <label>1</label>
    </ligand>
</feature>
<evidence type="ECO:0000256" key="4">
    <source>
        <dbReference type="ARBA" id="ARBA00022842"/>
    </source>
</evidence>
<feature type="site" description="Important for catalytic activity" evidence="7">
    <location>
        <position position="375"/>
    </location>
</feature>
<keyword evidence="3" id="KW-0378">Hydrolase</keyword>
<evidence type="ECO:0000256" key="9">
    <source>
        <dbReference type="SAM" id="MobiDB-lite"/>
    </source>
</evidence>
<dbReference type="CDD" id="cd09087">
    <property type="entry name" value="Ape1-like_AP-endo"/>
    <property type="match status" value="1"/>
</dbReference>
<feature type="site" description="Interaction with DNA substrate" evidence="7">
    <location>
        <position position="401"/>
    </location>
</feature>
<dbReference type="GO" id="GO:0005634">
    <property type="term" value="C:nucleus"/>
    <property type="evidence" value="ECO:0007669"/>
    <property type="project" value="TreeGrafter"/>
</dbReference>
<dbReference type="GO" id="GO:0003906">
    <property type="term" value="F:DNA-(apurinic or apyrimidinic site) endonuclease activity"/>
    <property type="evidence" value="ECO:0007669"/>
    <property type="project" value="TreeGrafter"/>
</dbReference>
<sequence>MAGKRDRSPSDSGKVKAGEKAAKPPKRPSPVKKISNGSLGKMERSAEALLSLNTKKTEEEIWADVTTFQRRTTDSDFDPQQMFKIITWNVAGLRGMLKKDDAALKDFLAAEQPDILCLQETKLNVDDAAGNAKLGVVDGYAFVDHPCAYKKGYSGTRTYMRTHSMVEQLHARCTRGFTLPSDNASVALSAPLVEGTGDEEGRILTTFLSPESSTSTPPSSSSVAAPRLAVVNTYVPNSGMTLDRLPLRVQSFDPLMREYLKKLDDWSSTSGKSGGSKSAAAAAAPNTTPPPHGFIWTGDLNVAERDYDRYYAGTFKTMQECSGFTPEERNSFRQTVATTDAVDVFRSLYPNAAPAYTFWSMRINGRAKGLGWRLDYFVVSSRLMPFVVDCFPMPNVTKSDHCPVQLWMRKP</sequence>
<feature type="binding site" evidence="6">
    <location>
        <position position="401"/>
    </location>
    <ligand>
        <name>Mg(2+)</name>
        <dbReference type="ChEBI" id="CHEBI:18420"/>
        <label>1</label>
    </ligand>
</feature>
<dbReference type="EMBL" id="LGTL01000015">
    <property type="protein sequence ID" value="KPA77869.1"/>
    <property type="molecule type" value="Genomic_DNA"/>
</dbReference>
<dbReference type="InterPro" id="IPR020847">
    <property type="entry name" value="AP_endonuclease_F1_BS"/>
</dbReference>
<dbReference type="NCBIfam" id="TIGR00633">
    <property type="entry name" value="xth"/>
    <property type="match status" value="1"/>
</dbReference>
<dbReference type="GO" id="GO:0046872">
    <property type="term" value="F:metal ion binding"/>
    <property type="evidence" value="ECO:0007669"/>
    <property type="project" value="UniProtKB-KW"/>
</dbReference>
<feature type="compositionally biased region" description="Basic and acidic residues" evidence="9">
    <location>
        <begin position="1"/>
        <end position="22"/>
    </location>
</feature>
<comment type="similarity">
    <text evidence="1 8">Belongs to the DNA repair enzymes AP/ExoA family.</text>
</comment>
<dbReference type="Gene3D" id="3.60.10.10">
    <property type="entry name" value="Endonuclease/exonuclease/phosphatase"/>
    <property type="match status" value="1"/>
</dbReference>
<feature type="region of interest" description="Disordered" evidence="9">
    <location>
        <begin position="266"/>
        <end position="290"/>
    </location>
</feature>
<keyword evidence="6" id="KW-0464">Manganese</keyword>
<dbReference type="InterPro" id="IPR036691">
    <property type="entry name" value="Endo/exonu/phosph_ase_sf"/>
</dbReference>
<name>A0A0M9FXC2_LEPPY</name>
<proteinExistence type="inferred from homology"/>
<dbReference type="PROSITE" id="PS51435">
    <property type="entry name" value="AP_NUCLEASE_F1_4"/>
    <property type="match status" value="1"/>
</dbReference>
<feature type="binding site" evidence="6">
    <location>
        <position position="89"/>
    </location>
    <ligand>
        <name>Mg(2+)</name>
        <dbReference type="ChEBI" id="CHEBI:18420"/>
        <label>1</label>
    </ligand>
</feature>
<feature type="active site" evidence="5">
    <location>
        <position position="234"/>
    </location>
</feature>
<organism evidence="11 12">
    <name type="scientific">Leptomonas pyrrhocoris</name>
    <name type="common">Firebug parasite</name>
    <dbReference type="NCBI Taxonomy" id="157538"/>
    <lineage>
        <taxon>Eukaryota</taxon>
        <taxon>Discoba</taxon>
        <taxon>Euglenozoa</taxon>
        <taxon>Kinetoplastea</taxon>
        <taxon>Metakinetoplastina</taxon>
        <taxon>Trypanosomatida</taxon>
        <taxon>Trypanosomatidae</taxon>
        <taxon>Leishmaniinae</taxon>
        <taxon>Leptomonas</taxon>
    </lineage>
</organism>
<dbReference type="PANTHER" id="PTHR22748">
    <property type="entry name" value="AP ENDONUCLEASE"/>
    <property type="match status" value="1"/>
</dbReference>
<evidence type="ECO:0000256" key="8">
    <source>
        <dbReference type="RuleBase" id="RU362131"/>
    </source>
</evidence>
<dbReference type="AlphaFoldDB" id="A0A0M9FXC2"/>
<evidence type="ECO:0000256" key="7">
    <source>
        <dbReference type="PIRSR" id="PIRSR604808-3"/>
    </source>
</evidence>
<evidence type="ECO:0000256" key="2">
    <source>
        <dbReference type="ARBA" id="ARBA00022723"/>
    </source>
</evidence>
<dbReference type="GO" id="GO:0008081">
    <property type="term" value="F:phosphoric diester hydrolase activity"/>
    <property type="evidence" value="ECO:0007669"/>
    <property type="project" value="TreeGrafter"/>
</dbReference>
<dbReference type="RefSeq" id="XP_015656309.1">
    <property type="nucleotide sequence ID" value="XM_015805016.1"/>
</dbReference>
<dbReference type="OrthoDB" id="498125at2759"/>
<evidence type="ECO:0000256" key="5">
    <source>
        <dbReference type="PIRSR" id="PIRSR604808-1"/>
    </source>
</evidence>
<evidence type="ECO:0000256" key="3">
    <source>
        <dbReference type="ARBA" id="ARBA00022801"/>
    </source>
</evidence>
<feature type="binding site" evidence="6">
    <location>
        <position position="301"/>
    </location>
    <ligand>
        <name>Mg(2+)</name>
        <dbReference type="ChEBI" id="CHEBI:18420"/>
        <label>1</label>
    </ligand>
</feature>
<evidence type="ECO:0000256" key="1">
    <source>
        <dbReference type="ARBA" id="ARBA00007092"/>
    </source>
</evidence>
<keyword evidence="2 6" id="KW-0479">Metal-binding</keyword>
<evidence type="ECO:0000313" key="11">
    <source>
        <dbReference type="EMBL" id="KPA77869.1"/>
    </source>
</evidence>
<dbReference type="Proteomes" id="UP000037923">
    <property type="component" value="Unassembled WGS sequence"/>
</dbReference>
<evidence type="ECO:0000313" key="12">
    <source>
        <dbReference type="Proteomes" id="UP000037923"/>
    </source>
</evidence>
<dbReference type="GO" id="GO:0003677">
    <property type="term" value="F:DNA binding"/>
    <property type="evidence" value="ECO:0007669"/>
    <property type="project" value="InterPro"/>
</dbReference>
<evidence type="ECO:0000256" key="6">
    <source>
        <dbReference type="PIRSR" id="PIRSR604808-2"/>
    </source>
</evidence>
<feature type="binding site" evidence="6">
    <location>
        <position position="120"/>
    </location>
    <ligand>
        <name>Mg(2+)</name>
        <dbReference type="ChEBI" id="CHEBI:18420"/>
        <label>1</label>
    </ligand>
</feature>
<keyword evidence="12" id="KW-1185">Reference proteome</keyword>
<feature type="active site" description="Proton donor/acceptor" evidence="5">
    <location>
        <position position="299"/>
    </location>
</feature>
<dbReference type="EMBL" id="LGTL01000015">
    <property type="protein sequence ID" value="KPA77870.1"/>
    <property type="molecule type" value="Genomic_DNA"/>
</dbReference>
<dbReference type="InterPro" id="IPR005135">
    <property type="entry name" value="Endo/exonuclease/phosphatase"/>
</dbReference>
<keyword evidence="8" id="KW-0227">DNA damage</keyword>
<keyword evidence="8" id="KW-0234">DNA repair</keyword>
<comment type="cofactor">
    <cofactor evidence="6 8">
        <name>Mg(2+)</name>
        <dbReference type="ChEBI" id="CHEBI:18420"/>
    </cofactor>
    <cofactor evidence="6 8">
        <name>Mn(2+)</name>
        <dbReference type="ChEBI" id="CHEBI:29035"/>
    </cofactor>
    <text evidence="6 8">Probably binds two magnesium or manganese ions per subunit.</text>
</comment>
<dbReference type="SUPFAM" id="SSF56219">
    <property type="entry name" value="DNase I-like"/>
    <property type="match status" value="1"/>
</dbReference>
<accession>A0A0M9FXC2</accession>
<keyword evidence="11" id="KW-0540">Nuclease</keyword>
<dbReference type="VEuPathDB" id="TriTrypDB:LpyrH10_15_0760"/>
<dbReference type="GO" id="GO:0008311">
    <property type="term" value="F:double-stranded DNA 3'-5' DNA exonuclease activity"/>
    <property type="evidence" value="ECO:0007669"/>
    <property type="project" value="TreeGrafter"/>
</dbReference>
<reference evidence="11 12" key="1">
    <citation type="submission" date="2015-07" db="EMBL/GenBank/DDBJ databases">
        <title>High-quality genome of monoxenous trypanosomatid Leptomonas pyrrhocoris.</title>
        <authorList>
            <person name="Flegontov P."/>
            <person name="Butenko A."/>
            <person name="Firsov S."/>
            <person name="Vlcek C."/>
            <person name="Logacheva M.D."/>
            <person name="Field M."/>
            <person name="Filatov D."/>
            <person name="Flegontova O."/>
            <person name="Gerasimov E."/>
            <person name="Jackson A.P."/>
            <person name="Kelly S."/>
            <person name="Opperdoes F."/>
            <person name="O'Reilly A."/>
            <person name="Votypka J."/>
            <person name="Yurchenko V."/>
            <person name="Lukes J."/>
        </authorList>
    </citation>
    <scope>NUCLEOTIDE SEQUENCE [LARGE SCALE GENOMIC DNA]</scope>
    <source>
        <strain evidence="11">H10</strain>
    </source>
</reference>
<dbReference type="PROSITE" id="PS00726">
    <property type="entry name" value="AP_NUCLEASE_F1_1"/>
    <property type="match status" value="1"/>
</dbReference>
<dbReference type="OMA" id="SFWSQRI"/>
<feature type="compositionally biased region" description="Low complexity" evidence="9">
    <location>
        <begin position="267"/>
        <end position="284"/>
    </location>
</feature>
<feature type="domain" description="Endonuclease/exonuclease/phosphatase" evidence="10">
    <location>
        <begin position="86"/>
        <end position="401"/>
    </location>
</feature>
<keyword evidence="11" id="KW-0255">Endonuclease</keyword>
<evidence type="ECO:0000259" key="10">
    <source>
        <dbReference type="Pfam" id="PF03372"/>
    </source>
</evidence>
<dbReference type="EC" id="3.1.-.-" evidence="8"/>
<dbReference type="GO" id="GO:0006284">
    <property type="term" value="P:base-excision repair"/>
    <property type="evidence" value="ECO:0007669"/>
    <property type="project" value="TreeGrafter"/>
</dbReference>
<comment type="caution">
    <text evidence="11">The sequence shown here is derived from an EMBL/GenBank/DDBJ whole genome shotgun (WGS) entry which is preliminary data.</text>
</comment>
<dbReference type="GeneID" id="26906952"/>
<dbReference type="PANTHER" id="PTHR22748:SF6">
    <property type="entry name" value="DNA-(APURINIC OR APYRIMIDINIC SITE) ENDONUCLEASE"/>
    <property type="match status" value="1"/>
</dbReference>
<protein>
    <recommendedName>
        <fullName evidence="8">DNA-(apurinic or apyrimidinic site) endonuclease</fullName>
        <ecNumber evidence="8">3.1.-.-</ecNumber>
    </recommendedName>
</protein>
<dbReference type="InterPro" id="IPR004808">
    <property type="entry name" value="AP_endonuc_1"/>
</dbReference>